<dbReference type="CDD" id="cd02440">
    <property type="entry name" value="AdoMet_MTases"/>
    <property type="match status" value="1"/>
</dbReference>
<dbReference type="Pfam" id="PF08241">
    <property type="entry name" value="Methyltransf_11"/>
    <property type="match status" value="1"/>
</dbReference>
<dbReference type="GO" id="GO:0008168">
    <property type="term" value="F:methyltransferase activity"/>
    <property type="evidence" value="ECO:0007669"/>
    <property type="project" value="UniProtKB-KW"/>
</dbReference>
<gene>
    <name evidence="2" type="ORF">JFN93_20140</name>
</gene>
<keyword evidence="2" id="KW-0489">Methyltransferase</keyword>
<dbReference type="SUPFAM" id="SSF53335">
    <property type="entry name" value="S-adenosyl-L-methionine-dependent methyltransferases"/>
    <property type="match status" value="1"/>
</dbReference>
<protein>
    <submittedName>
        <fullName evidence="2">Methyltransferase domain-containing protein</fullName>
    </submittedName>
</protein>
<proteinExistence type="predicted"/>
<evidence type="ECO:0000313" key="3">
    <source>
        <dbReference type="Proteomes" id="UP000636888"/>
    </source>
</evidence>
<feature type="domain" description="Methyltransferase type 11" evidence="1">
    <location>
        <begin position="55"/>
        <end position="132"/>
    </location>
</feature>
<keyword evidence="2" id="KW-0808">Transferase</keyword>
<evidence type="ECO:0000313" key="2">
    <source>
        <dbReference type="EMBL" id="MBJ6727028.1"/>
    </source>
</evidence>
<keyword evidence="3" id="KW-1185">Reference proteome</keyword>
<reference evidence="2" key="1">
    <citation type="submission" date="2020-12" db="EMBL/GenBank/DDBJ databases">
        <title>Geomonas sp. Red875, isolated from river sediment.</title>
        <authorList>
            <person name="Xu Z."/>
            <person name="Zhang Z."/>
            <person name="Masuda Y."/>
            <person name="Itoh H."/>
            <person name="Senoo K."/>
        </authorList>
    </citation>
    <scope>NUCLEOTIDE SEQUENCE</scope>
    <source>
        <strain evidence="2">Red875</strain>
    </source>
</reference>
<name>A0A8J7M1L9_9BACT</name>
<dbReference type="RefSeq" id="WP_199385945.1">
    <property type="nucleotide sequence ID" value="NZ_JAEMHM010000019.1"/>
</dbReference>
<comment type="caution">
    <text evidence="2">The sequence shown here is derived from an EMBL/GenBank/DDBJ whole genome shotgun (WGS) entry which is preliminary data.</text>
</comment>
<evidence type="ECO:0000259" key="1">
    <source>
        <dbReference type="Pfam" id="PF08241"/>
    </source>
</evidence>
<dbReference type="InterPro" id="IPR013216">
    <property type="entry name" value="Methyltransf_11"/>
</dbReference>
<dbReference type="Gene3D" id="3.40.50.150">
    <property type="entry name" value="Vaccinia Virus protein VP39"/>
    <property type="match status" value="1"/>
</dbReference>
<dbReference type="Proteomes" id="UP000636888">
    <property type="component" value="Unassembled WGS sequence"/>
</dbReference>
<organism evidence="2 3">
    <name type="scientific">Geomesophilobacter sediminis</name>
    <dbReference type="NCBI Taxonomy" id="2798584"/>
    <lineage>
        <taxon>Bacteria</taxon>
        <taxon>Pseudomonadati</taxon>
        <taxon>Thermodesulfobacteriota</taxon>
        <taxon>Desulfuromonadia</taxon>
        <taxon>Geobacterales</taxon>
        <taxon>Geobacteraceae</taxon>
        <taxon>Geomesophilobacter</taxon>
    </lineage>
</organism>
<dbReference type="GO" id="GO:0032259">
    <property type="term" value="P:methylation"/>
    <property type="evidence" value="ECO:0007669"/>
    <property type="project" value="UniProtKB-KW"/>
</dbReference>
<dbReference type="EMBL" id="JAEMHM010000019">
    <property type="protein sequence ID" value="MBJ6727028.1"/>
    <property type="molecule type" value="Genomic_DNA"/>
</dbReference>
<dbReference type="InterPro" id="IPR029063">
    <property type="entry name" value="SAM-dependent_MTases_sf"/>
</dbReference>
<dbReference type="AlphaFoldDB" id="A0A8J7M1L9"/>
<accession>A0A8J7M1L9</accession>
<sequence>MLEEEMAKKPVLERIMITREKFSEVESEIRFHEHLRRYAAVRRFCYGKVLDFASGCGYGSYLLSVNPEVEVVVGIDKDDSAIAWAKTEYQTNKTDFRCQDIEDLSEKFDTLVSLEAIEHFEDLSLIPRLAARCKIDNVIISYPNKKSSHFNPYHVQDFCLQDILNIMSEYICYHDFQMGDVHFALFVKKPAKAPAHIFGNLADLR</sequence>